<keyword evidence="1 2" id="KW-0238">DNA-binding</keyword>
<evidence type="ECO:0000256" key="2">
    <source>
        <dbReference type="PROSITE-ProRule" id="PRU00335"/>
    </source>
</evidence>
<evidence type="ECO:0000256" key="1">
    <source>
        <dbReference type="ARBA" id="ARBA00023125"/>
    </source>
</evidence>
<dbReference type="SUPFAM" id="SSF46689">
    <property type="entry name" value="Homeodomain-like"/>
    <property type="match status" value="1"/>
</dbReference>
<feature type="DNA-binding region" description="H-T-H motif" evidence="2">
    <location>
        <begin position="43"/>
        <end position="62"/>
    </location>
</feature>
<accession>A0ABS2KRJ1</accession>
<organism evidence="4 5">
    <name type="scientific">Rhodococcoides corynebacterioides</name>
    <dbReference type="NCBI Taxonomy" id="53972"/>
    <lineage>
        <taxon>Bacteria</taxon>
        <taxon>Bacillati</taxon>
        <taxon>Actinomycetota</taxon>
        <taxon>Actinomycetes</taxon>
        <taxon>Mycobacteriales</taxon>
        <taxon>Nocardiaceae</taxon>
        <taxon>Rhodococcoides</taxon>
    </lineage>
</organism>
<name>A0ABS2KRJ1_9NOCA</name>
<evidence type="ECO:0000313" key="5">
    <source>
        <dbReference type="Proteomes" id="UP000703038"/>
    </source>
</evidence>
<dbReference type="RefSeq" id="WP_204866604.1">
    <property type="nucleotide sequence ID" value="NZ_JAFBBK010000001.1"/>
</dbReference>
<feature type="domain" description="HTH tetR-type" evidence="3">
    <location>
        <begin position="20"/>
        <end position="80"/>
    </location>
</feature>
<dbReference type="Pfam" id="PF00440">
    <property type="entry name" value="TetR_N"/>
    <property type="match status" value="1"/>
</dbReference>
<dbReference type="Gene3D" id="1.10.357.10">
    <property type="entry name" value="Tetracycline Repressor, domain 2"/>
    <property type="match status" value="1"/>
</dbReference>
<dbReference type="EMBL" id="JAFBBK010000001">
    <property type="protein sequence ID" value="MBM7413881.1"/>
    <property type="molecule type" value="Genomic_DNA"/>
</dbReference>
<protein>
    <submittedName>
        <fullName evidence="4">AcrR family transcriptional regulator</fullName>
    </submittedName>
</protein>
<dbReference type="InterPro" id="IPR009057">
    <property type="entry name" value="Homeodomain-like_sf"/>
</dbReference>
<proteinExistence type="predicted"/>
<dbReference type="InterPro" id="IPR001647">
    <property type="entry name" value="HTH_TetR"/>
</dbReference>
<dbReference type="PROSITE" id="PS50977">
    <property type="entry name" value="HTH_TETR_2"/>
    <property type="match status" value="1"/>
</dbReference>
<comment type="caution">
    <text evidence="4">The sequence shown here is derived from an EMBL/GenBank/DDBJ whole genome shotgun (WGS) entry which is preliminary data.</text>
</comment>
<gene>
    <name evidence="4" type="ORF">JOE42_000614</name>
</gene>
<evidence type="ECO:0000259" key="3">
    <source>
        <dbReference type="PROSITE" id="PS50977"/>
    </source>
</evidence>
<reference evidence="4 5" key="1">
    <citation type="submission" date="2021-01" db="EMBL/GenBank/DDBJ databases">
        <title>Genomics of switchgrass bacterial isolates.</title>
        <authorList>
            <person name="Shade A."/>
        </authorList>
    </citation>
    <scope>NUCLEOTIDE SEQUENCE [LARGE SCALE GENOMIC DNA]</scope>
    <source>
        <strain evidence="4 5">PvP111</strain>
    </source>
</reference>
<evidence type="ECO:0000313" key="4">
    <source>
        <dbReference type="EMBL" id="MBM7413881.1"/>
    </source>
</evidence>
<dbReference type="Proteomes" id="UP000703038">
    <property type="component" value="Unassembled WGS sequence"/>
</dbReference>
<sequence length="212" mass="23076">MTDPSPARTYGGESVAERTARRRRQLLDAGRASFGSVGFRASTVRGICRDAHVADRYFYELFPTLEDLLVAVYRECIDALTRSTMAAVDDLPAGTDASTLSLRGLDGFFRAVEDRELARIVWLEVLGVSPRVDRTYLDTMHGFGELMVGLLGRHTPNIPVGSSLDRLATAAVGGISHTAMTWLMDGYRADRTDLVHGTARFLAAVVGAAEPE</sequence>
<keyword evidence="5" id="KW-1185">Reference proteome</keyword>